<dbReference type="SUPFAM" id="SSF110296">
    <property type="entry name" value="Oligoxyloglucan reducing end-specific cellobiohydrolase"/>
    <property type="match status" value="1"/>
</dbReference>
<dbReference type="AlphaFoldDB" id="A0A5B9EF22"/>
<evidence type="ECO:0000256" key="1">
    <source>
        <dbReference type="SAM" id="MobiDB-lite"/>
    </source>
</evidence>
<dbReference type="InterPro" id="IPR041916">
    <property type="entry name" value="Anti_sigma_zinc_sf"/>
</dbReference>
<gene>
    <name evidence="3" type="ORF">FTW19_23215</name>
</gene>
<dbReference type="RefSeq" id="WP_147649948.1">
    <property type="nucleotide sequence ID" value="NZ_CP042806.1"/>
</dbReference>
<dbReference type="KEGG" id="talb:FTW19_23215"/>
<reference evidence="3 4" key="1">
    <citation type="submission" date="2019-08" db="EMBL/GenBank/DDBJ databases">
        <title>Complete genome sequence of Terriglobus albidus strain ORNL.</title>
        <authorList>
            <person name="Podar M."/>
        </authorList>
    </citation>
    <scope>NUCLEOTIDE SEQUENCE [LARGE SCALE GENOMIC DNA]</scope>
    <source>
        <strain evidence="3 4">ORNL</strain>
    </source>
</reference>
<accession>A0A5B9EF22</accession>
<dbReference type="Gene3D" id="2.60.40.1120">
    <property type="entry name" value="Carboxypeptidase-like, regulatory domain"/>
    <property type="match status" value="1"/>
</dbReference>
<keyword evidence="2" id="KW-0472">Membrane</keyword>
<dbReference type="Proteomes" id="UP000321820">
    <property type="component" value="Chromosome"/>
</dbReference>
<dbReference type="SUPFAM" id="SSF49464">
    <property type="entry name" value="Carboxypeptidase regulatory domain-like"/>
    <property type="match status" value="1"/>
</dbReference>
<dbReference type="InterPro" id="IPR008969">
    <property type="entry name" value="CarboxyPept-like_regulatory"/>
</dbReference>
<evidence type="ECO:0000313" key="4">
    <source>
        <dbReference type="Proteomes" id="UP000321820"/>
    </source>
</evidence>
<evidence type="ECO:0000313" key="3">
    <source>
        <dbReference type="EMBL" id="QEE30642.1"/>
    </source>
</evidence>
<sequence length="445" mass="47185">MNEPLQPGHHLDADQLAAFVEGALTPQERQESLTHMAVCEQCRSIAFLMQEPQTAIKPATEPAPVAAPQLPFWRRFTPLVYASGLGVFATVLIVFAWMHQRSVPPPKADIAHIAPAPVPEATPRTTPEATPAKPVIKENAKRVSPQPAIVRRSPVAAPVTASAVMSKTAASDAVAVATQNRTARLVTLAPGATITSPLESRQLHDLPLNGRAASQYAAAPAAKSVSPALLFPPPNGELALRIEHGQSVPGSQAKVTGVVLDLSGATIPGATITLRQPNTPLRQTKTDNTGNFTLASLPAGKYNLEIAAPGFQTVNQSLDLLANDVALLTSQVPVGSTTESVDVTPEAAVLMTQSASVASIPVETKLPYDAQIAERVQRDKRILVLGSGGKIYLSTNNGKRWKTIKPLWDGKASRIEAAEHGPGFSLTTEAGTVWSSDDGQHWRKR</sequence>
<evidence type="ECO:0008006" key="5">
    <source>
        <dbReference type="Google" id="ProtNLM"/>
    </source>
</evidence>
<protein>
    <recommendedName>
        <fullName evidence="5">Zinc-finger domain-containing protein</fullName>
    </recommendedName>
</protein>
<feature type="region of interest" description="Disordered" evidence="1">
    <location>
        <begin position="419"/>
        <end position="445"/>
    </location>
</feature>
<dbReference type="OrthoDB" id="123551at2"/>
<feature type="transmembrane region" description="Helical" evidence="2">
    <location>
        <begin position="79"/>
        <end position="98"/>
    </location>
</feature>
<keyword evidence="4" id="KW-1185">Reference proteome</keyword>
<feature type="compositionally biased region" description="Polar residues" evidence="1">
    <location>
        <begin position="425"/>
        <end position="437"/>
    </location>
</feature>
<dbReference type="Gene3D" id="1.10.10.1320">
    <property type="entry name" value="Anti-sigma factor, zinc-finger domain"/>
    <property type="match status" value="1"/>
</dbReference>
<dbReference type="Pfam" id="PF13620">
    <property type="entry name" value="CarboxypepD_reg"/>
    <property type="match status" value="1"/>
</dbReference>
<organism evidence="3 4">
    <name type="scientific">Terriglobus albidus</name>
    <dbReference type="NCBI Taxonomy" id="1592106"/>
    <lineage>
        <taxon>Bacteria</taxon>
        <taxon>Pseudomonadati</taxon>
        <taxon>Acidobacteriota</taxon>
        <taxon>Terriglobia</taxon>
        <taxon>Terriglobales</taxon>
        <taxon>Acidobacteriaceae</taxon>
        <taxon>Terriglobus</taxon>
    </lineage>
</organism>
<keyword evidence="2" id="KW-1133">Transmembrane helix</keyword>
<dbReference type="EMBL" id="CP042806">
    <property type="protein sequence ID" value="QEE30642.1"/>
    <property type="molecule type" value="Genomic_DNA"/>
</dbReference>
<evidence type="ECO:0000256" key="2">
    <source>
        <dbReference type="SAM" id="Phobius"/>
    </source>
</evidence>
<proteinExistence type="predicted"/>
<keyword evidence="2" id="KW-0812">Transmembrane</keyword>
<name>A0A5B9EF22_9BACT</name>